<dbReference type="Gene3D" id="3.30.70.20">
    <property type="match status" value="1"/>
</dbReference>
<reference evidence="2 3" key="1">
    <citation type="submission" date="2021-10" db="EMBL/GenBank/DDBJ databases">
        <title>Anaerobic single-cell dispensing facilitates the cultivation of human gut bacteria.</title>
        <authorList>
            <person name="Afrizal A."/>
        </authorList>
    </citation>
    <scope>NUCLEOTIDE SEQUENCE [LARGE SCALE GENOMIC DNA]</scope>
    <source>
        <strain evidence="2 3">CLA-AA-H277</strain>
    </source>
</reference>
<organism evidence="2 3">
    <name type="scientific">Fusicatenibacter faecihominis</name>
    <dbReference type="NCBI Taxonomy" id="2881276"/>
    <lineage>
        <taxon>Bacteria</taxon>
        <taxon>Bacillati</taxon>
        <taxon>Bacillota</taxon>
        <taxon>Clostridia</taxon>
        <taxon>Lachnospirales</taxon>
        <taxon>Lachnospiraceae</taxon>
        <taxon>Fusicatenibacter</taxon>
    </lineage>
</organism>
<dbReference type="SUPFAM" id="SSF52402">
    <property type="entry name" value="Adenine nucleotide alpha hydrolases-like"/>
    <property type="match status" value="1"/>
</dbReference>
<proteinExistence type="predicted"/>
<dbReference type="Pfam" id="PF01507">
    <property type="entry name" value="PAPS_reduct"/>
    <property type="match status" value="1"/>
</dbReference>
<protein>
    <submittedName>
        <fullName evidence="2">Phosphoadenosine phosphosulfate reductase family protein</fullName>
    </submittedName>
</protein>
<dbReference type="InterPro" id="IPR017896">
    <property type="entry name" value="4Fe4S_Fe-S-bd"/>
</dbReference>
<evidence type="ECO:0000313" key="2">
    <source>
        <dbReference type="EMBL" id="MCC2189830.1"/>
    </source>
</evidence>
<dbReference type="InterPro" id="IPR014729">
    <property type="entry name" value="Rossmann-like_a/b/a_fold"/>
</dbReference>
<comment type="caution">
    <text evidence="2">The sequence shown here is derived from an EMBL/GenBank/DDBJ whole genome shotgun (WGS) entry which is preliminary data.</text>
</comment>
<dbReference type="AlphaFoldDB" id="A0AAE3DSR0"/>
<dbReference type="SUPFAM" id="SSF54862">
    <property type="entry name" value="4Fe-4S ferredoxins"/>
    <property type="match status" value="1"/>
</dbReference>
<keyword evidence="3" id="KW-1185">Reference proteome</keyword>
<dbReference type="PANTHER" id="PTHR43196">
    <property type="entry name" value="SULFATE ADENYLYLTRANSFERASE SUBUNIT 2"/>
    <property type="match status" value="1"/>
</dbReference>
<dbReference type="InterPro" id="IPR002500">
    <property type="entry name" value="PAPS_reduct_dom"/>
</dbReference>
<dbReference type="GO" id="GO:0003824">
    <property type="term" value="F:catalytic activity"/>
    <property type="evidence" value="ECO:0007669"/>
    <property type="project" value="InterPro"/>
</dbReference>
<evidence type="ECO:0000313" key="3">
    <source>
        <dbReference type="Proteomes" id="UP001197875"/>
    </source>
</evidence>
<dbReference type="PROSITE" id="PS51379">
    <property type="entry name" value="4FE4S_FER_2"/>
    <property type="match status" value="1"/>
</dbReference>
<name>A0AAE3DSR0_9FIRM</name>
<dbReference type="Proteomes" id="UP001197875">
    <property type="component" value="Unassembled WGS sequence"/>
</dbReference>
<sequence>MWCKFCNIETNEETCPVCGKPTSEDIPIEIYWCDSCKVPVIKQTTDNHKEDCPCCGRKMKYLAKDIRPVFPEERLLMELLLKKEPNTYAKSSVWASTGSRYYIDGKAKNIPGKVYTETDTEKIAEDIARYKETNTYEYFNIYAERFVEANRDRLNYLIDEATEFVRETAAKYKEENRIISFSGGKDSTVTADVVTKALSDPSLVHIFGNTTLEFPTTLEYAKRFRENHPHAIFQIAKNNEQEFLSMAKEIGPPARMMRWCCSMFKTGPITRVLNSMYRNQQVLTFYGIRKSESVSRSKYNRVEDSSESVKINKQTVAAPIFFWLDADIWLYILAEKIDFNDAYRLGYERVGCWLCPNNNTRDVFLANVYMPERAKEWREFLIEFAKNIGKPDPEEYIDSGAWKARQGGNGLPAAQDVKIKFTNCTTEEHAKIYKLSRPFDDELVGMFVPFGKLAPELGRKLLNETIVVEPRTNVPIMSIQPFKENDFEYAVKIRTMNVADHEALQRKAGYQVRKFNACHKCLKCESVCKSGAISIMGDYYYINPDKCVHCGMCVNQKILRGGCMMDKYLRTKD</sequence>
<dbReference type="Gene3D" id="3.40.50.620">
    <property type="entry name" value="HUPs"/>
    <property type="match status" value="1"/>
</dbReference>
<dbReference type="InterPro" id="IPR050128">
    <property type="entry name" value="Sulfate_adenylyltrnsfr_sub2"/>
</dbReference>
<dbReference type="EMBL" id="JAJEPR010000011">
    <property type="protein sequence ID" value="MCC2189830.1"/>
    <property type="molecule type" value="Genomic_DNA"/>
</dbReference>
<feature type="domain" description="4Fe-4S ferredoxin-type" evidence="1">
    <location>
        <begin position="508"/>
        <end position="538"/>
    </location>
</feature>
<dbReference type="RefSeq" id="WP_227615066.1">
    <property type="nucleotide sequence ID" value="NZ_JBBNJK010000194.1"/>
</dbReference>
<evidence type="ECO:0000259" key="1">
    <source>
        <dbReference type="PROSITE" id="PS51379"/>
    </source>
</evidence>
<dbReference type="PANTHER" id="PTHR43196:SF2">
    <property type="entry name" value="PHOSPHOADENOSINE PHOSPHOSULFATE REDUCTASE"/>
    <property type="match status" value="1"/>
</dbReference>
<accession>A0AAE3DSR0</accession>
<gene>
    <name evidence="2" type="ORF">LKD71_08435</name>
</gene>